<feature type="compositionally biased region" description="Low complexity" evidence="1">
    <location>
        <begin position="10"/>
        <end position="20"/>
    </location>
</feature>
<protein>
    <submittedName>
        <fullName evidence="2">Uncharacterized protein</fullName>
    </submittedName>
</protein>
<gene>
    <name evidence="2" type="ORF">CDD82_5432</name>
</gene>
<keyword evidence="3" id="KW-1185">Reference proteome</keyword>
<feature type="region of interest" description="Disordered" evidence="1">
    <location>
        <begin position="113"/>
        <end position="134"/>
    </location>
</feature>
<evidence type="ECO:0000313" key="3">
    <source>
        <dbReference type="Proteomes" id="UP000224854"/>
    </source>
</evidence>
<feature type="region of interest" description="Disordered" evidence="1">
    <location>
        <begin position="212"/>
        <end position="246"/>
    </location>
</feature>
<dbReference type="AlphaFoldDB" id="A0A2C5ZW34"/>
<feature type="compositionally biased region" description="Basic and acidic residues" evidence="1">
    <location>
        <begin position="234"/>
        <end position="243"/>
    </location>
</feature>
<feature type="compositionally biased region" description="Basic and acidic residues" evidence="1">
    <location>
        <begin position="462"/>
        <end position="474"/>
    </location>
</feature>
<reference evidence="2 3" key="1">
    <citation type="submission" date="2017-06" db="EMBL/GenBank/DDBJ databases">
        <title>Ant-infecting Ophiocordyceps genomes reveal a high diversity of potential behavioral manipulation genes and a possible major role for enterotoxins.</title>
        <authorList>
            <person name="De Bekker C."/>
            <person name="Evans H.C."/>
            <person name="Brachmann A."/>
            <person name="Hughes D.P."/>
        </authorList>
    </citation>
    <scope>NUCLEOTIDE SEQUENCE [LARGE SCALE GENOMIC DNA]</scope>
    <source>
        <strain evidence="2 3">1348a</strain>
    </source>
</reference>
<evidence type="ECO:0000256" key="1">
    <source>
        <dbReference type="SAM" id="MobiDB-lite"/>
    </source>
</evidence>
<dbReference type="EMBL" id="NJEU01000005">
    <property type="protein sequence ID" value="PHH83674.1"/>
    <property type="molecule type" value="Genomic_DNA"/>
</dbReference>
<sequence>MTTQRAGSDPPAALAALALPSTDGSAKIGEEQQSEKGSPEPSISSSPSQLTSAASAIRGRPVPQFTPYHRPIRAGTPSSLERPGSTPLEQTSSFLLEPTDENAETGIIAIGMALGSPSHPPAQPPPQQDTPTAATMTEWGPRQFMPMTTTTVEAFSPQREDALRVTKPRKWGFFTRSRSKRSKDGQARPQLQEQVNAAPAAPAVALAAAAPAAAPPPGLLRSFSSAGRSRKAKEKKESTDRSRQLPLIVPPIAEVPVASQKQMKTLELSKPNVDKPLQPRTHTRHVLQKPSKFNVDKAKPLVAPPLPPEPLLDIEIPDVSMERYSVMFSHLLDNRSTTSLLARRQATWDKLKALREEDTQPKQPGPTRAFPRPGPPPRTLRVPREGTQGQVRAMRRRSNTCPSLLPSPLPSNFEIVQGPAKQAAWKHHQDQDALATSPRDAPAVSDRPRLISKFHQQPSPKHAKEEVKEGENMTRRLILSKEQGHFQIRTTSPPSSQKTSTAPTTSGAKRPSAAQSTPRTVASAEHAEPSPPNSPAKTLRSSIGSFLDEDEDLEAVTQAPVQVSVARQISVSRQQRPLLGALQRHALEHKRINETKAVVPRLVDPRQDPTSPQALHRKSERVVVERS</sequence>
<feature type="compositionally biased region" description="Basic and acidic residues" evidence="1">
    <location>
        <begin position="28"/>
        <end position="38"/>
    </location>
</feature>
<feature type="compositionally biased region" description="Pro residues" evidence="1">
    <location>
        <begin position="118"/>
        <end position="128"/>
    </location>
</feature>
<proteinExistence type="predicted"/>
<feature type="compositionally biased region" description="Low complexity" evidence="1">
    <location>
        <begin position="39"/>
        <end position="56"/>
    </location>
</feature>
<evidence type="ECO:0000313" key="2">
    <source>
        <dbReference type="EMBL" id="PHH83674.1"/>
    </source>
</evidence>
<accession>A0A2C5ZW34</accession>
<feature type="region of interest" description="Disordered" evidence="1">
    <location>
        <begin position="1"/>
        <end position="96"/>
    </location>
</feature>
<dbReference type="Proteomes" id="UP000224854">
    <property type="component" value="Unassembled WGS sequence"/>
</dbReference>
<name>A0A2C5ZW34_9HYPO</name>
<organism evidence="2 3">
    <name type="scientific">Ophiocordyceps australis</name>
    <dbReference type="NCBI Taxonomy" id="1399860"/>
    <lineage>
        <taxon>Eukaryota</taxon>
        <taxon>Fungi</taxon>
        <taxon>Dikarya</taxon>
        <taxon>Ascomycota</taxon>
        <taxon>Pezizomycotina</taxon>
        <taxon>Sordariomycetes</taxon>
        <taxon>Hypocreomycetidae</taxon>
        <taxon>Hypocreales</taxon>
        <taxon>Ophiocordycipitaceae</taxon>
        <taxon>Ophiocordyceps</taxon>
    </lineage>
</organism>
<feature type="compositionally biased region" description="Low complexity" evidence="1">
    <location>
        <begin position="490"/>
        <end position="506"/>
    </location>
</feature>
<comment type="caution">
    <text evidence="2">The sequence shown here is derived from an EMBL/GenBank/DDBJ whole genome shotgun (WGS) entry which is preliminary data.</text>
</comment>
<dbReference type="OrthoDB" id="5404004at2759"/>
<feature type="region of interest" description="Disordered" evidence="1">
    <location>
        <begin position="601"/>
        <end position="627"/>
    </location>
</feature>
<feature type="region of interest" description="Disordered" evidence="1">
    <location>
        <begin position="354"/>
        <end position="543"/>
    </location>
</feature>